<evidence type="ECO:0000313" key="1">
    <source>
        <dbReference type="EMBL" id="CAG9173236.1"/>
    </source>
</evidence>
<organism evidence="1 2">
    <name type="scientific">Cupriavidus pampae</name>
    <dbReference type="NCBI Taxonomy" id="659251"/>
    <lineage>
        <taxon>Bacteria</taxon>
        <taxon>Pseudomonadati</taxon>
        <taxon>Pseudomonadota</taxon>
        <taxon>Betaproteobacteria</taxon>
        <taxon>Burkholderiales</taxon>
        <taxon>Burkholderiaceae</taxon>
        <taxon>Cupriavidus</taxon>
    </lineage>
</organism>
<dbReference type="EMBL" id="CAJZAG010000005">
    <property type="protein sequence ID" value="CAG9173236.1"/>
    <property type="molecule type" value="Genomic_DNA"/>
</dbReference>
<comment type="caution">
    <text evidence="1">The sequence shown here is derived from an EMBL/GenBank/DDBJ whole genome shotgun (WGS) entry which is preliminary data.</text>
</comment>
<reference evidence="1 2" key="1">
    <citation type="submission" date="2021-08" db="EMBL/GenBank/DDBJ databases">
        <authorList>
            <person name="Peeters C."/>
        </authorList>
    </citation>
    <scope>NUCLEOTIDE SEQUENCE [LARGE SCALE GENOMIC DNA]</scope>
    <source>
        <strain evidence="1 2">LMG 32289</strain>
    </source>
</reference>
<dbReference type="Proteomes" id="UP000706525">
    <property type="component" value="Unassembled WGS sequence"/>
</dbReference>
<proteinExistence type="predicted"/>
<protein>
    <submittedName>
        <fullName evidence="1">Uncharacterized protein</fullName>
    </submittedName>
</protein>
<name>A0ABM8X084_9BURK</name>
<evidence type="ECO:0000313" key="2">
    <source>
        <dbReference type="Proteomes" id="UP000706525"/>
    </source>
</evidence>
<accession>A0ABM8X084</accession>
<keyword evidence="2" id="KW-1185">Reference proteome</keyword>
<sequence>MPGKITTGMEAELARQTVLHTAQAEAAALNTMYRETLGTFLSTPHAVPLPRAARAIYWLGRLRQWRAIDLNGGETLPSTNWLSLQLGVVEGLAGIHALALHKEQWSGPIRRQVYERDMALQIAMLLALDWRELAAFALESWFEADGELAGTHPISGMAGMIVNIAGEALGVPVPPTTFQKADAALAQTRERWRHDDSTFTAAVLQLAERRVRQCRHDSVAKLYDFDHPVEQAIPVELLMLMRLRGAKVIPPWLASHPVMQHPAAALVGAGAPAQSQRVTHFIERVTRLLPQYGGLSRALAQQVERLEAV</sequence>
<gene>
    <name evidence="1" type="ORF">LMG32289_02805</name>
</gene>
<dbReference type="RefSeq" id="WP_223989119.1">
    <property type="nucleotide sequence ID" value="NZ_CAJZAG010000005.1"/>
</dbReference>